<dbReference type="AlphaFoldDB" id="A0A6P5A8Y8"/>
<dbReference type="PANTHER" id="PTHR22801">
    <property type="entry name" value="LITHOSTATHINE"/>
    <property type="match status" value="1"/>
</dbReference>
<evidence type="ECO:0000313" key="6">
    <source>
        <dbReference type="RefSeq" id="XP_019639792.1"/>
    </source>
</evidence>
<sequence length="522" mass="58876">MPGSCLDLQLPAGAVTGVGYTAPGYGPANVLVAGSAIWNPQKLPRNYNNWRIDFDMQKAYTFSAVKIRNYGDTTHDVTAFKLETSDDKSTWTQVFSTGSVRAGVKTPQPFMGFYGSGRFWRFTATRTAQGWQPWLVGVQFCGIEGKPKYEAVSVPTAGISGVGNTPTNGPENAVDGNRGTFWNPQGLQRNYNNWWIIFDFQKVFTLAAIQITNYGDTTHDVTAFKLEASDDKVTWKPVYSTTGVRPGTNQPQLFGGFSGTGRYWRFTATRTPQGWQPWLVELQFYTIPGTLVEGPVQEDATNTHFLVVGMALTAEEARAYCKRREGHLADIKSTMVHDYVVQTIRKYSNPNENFWIGLQDTTGSSGWKWADGTALSGCSYRNWAPSEPDPPSSGQTCVQMDATNSFQWKNDYCNTKKFFVCQNGPGDTRACGGNSGREIGAEAQDEAQEDEDEMLDDMEETLEELREIEDELEEELEEEEEEEEERREMEEELEEELEKREVMEEEEEDLEKEEEEIEEEED</sequence>
<keyword evidence="5" id="KW-1185">Reference proteome</keyword>
<dbReference type="InterPro" id="IPR050801">
    <property type="entry name" value="Ca-Dep_Lectins_ImmuneDev"/>
</dbReference>
<evidence type="ECO:0000256" key="1">
    <source>
        <dbReference type="ARBA" id="ARBA00023157"/>
    </source>
</evidence>
<feature type="region of interest" description="Disordered" evidence="2">
    <location>
        <begin position="427"/>
        <end position="522"/>
    </location>
</feature>
<dbReference type="PROSITE" id="PS00615">
    <property type="entry name" value="C_TYPE_LECTIN_1"/>
    <property type="match status" value="1"/>
</dbReference>
<accession>A0A6P5A8Y8</accession>
<dbReference type="SMART" id="SM00034">
    <property type="entry name" value="CLECT"/>
    <property type="match status" value="1"/>
</dbReference>
<feature type="compositionally biased region" description="Acidic residues" evidence="2">
    <location>
        <begin position="503"/>
        <end position="522"/>
    </location>
</feature>
<proteinExistence type="predicted"/>
<feature type="domain" description="F5/8 type C" evidence="3">
    <location>
        <begin position="136"/>
        <end position="248"/>
    </location>
</feature>
<dbReference type="SUPFAM" id="SSF49785">
    <property type="entry name" value="Galactose-binding domain-like"/>
    <property type="match status" value="2"/>
</dbReference>
<dbReference type="InterPro" id="IPR000421">
    <property type="entry name" value="FA58C"/>
</dbReference>
<feature type="domain" description="C-type lectin" evidence="4">
    <location>
        <begin position="313"/>
        <end position="422"/>
    </location>
</feature>
<dbReference type="Proteomes" id="UP000515135">
    <property type="component" value="Unplaced"/>
</dbReference>
<evidence type="ECO:0000256" key="2">
    <source>
        <dbReference type="SAM" id="MobiDB-lite"/>
    </source>
</evidence>
<name>A0A6P5A8Y8_BRABE</name>
<dbReference type="RefSeq" id="XP_019639792.1">
    <property type="nucleotide sequence ID" value="XM_019784233.1"/>
</dbReference>
<dbReference type="CDD" id="cd00037">
    <property type="entry name" value="CLECT"/>
    <property type="match status" value="1"/>
</dbReference>
<dbReference type="InterPro" id="IPR001304">
    <property type="entry name" value="C-type_lectin-like"/>
</dbReference>
<evidence type="ECO:0000259" key="4">
    <source>
        <dbReference type="PROSITE" id="PS50041"/>
    </source>
</evidence>
<dbReference type="InterPro" id="IPR016186">
    <property type="entry name" value="C-type_lectin-like/link_sf"/>
</dbReference>
<dbReference type="PROSITE" id="PS50041">
    <property type="entry name" value="C_TYPE_LECTIN_2"/>
    <property type="match status" value="1"/>
</dbReference>
<dbReference type="Gene3D" id="3.10.100.10">
    <property type="entry name" value="Mannose-Binding Protein A, subunit A"/>
    <property type="match status" value="1"/>
</dbReference>
<dbReference type="InterPro" id="IPR008979">
    <property type="entry name" value="Galactose-bd-like_sf"/>
</dbReference>
<organism evidence="5 6">
    <name type="scientific">Branchiostoma belcheri</name>
    <name type="common">Amphioxus</name>
    <dbReference type="NCBI Taxonomy" id="7741"/>
    <lineage>
        <taxon>Eukaryota</taxon>
        <taxon>Metazoa</taxon>
        <taxon>Chordata</taxon>
        <taxon>Cephalochordata</taxon>
        <taxon>Leptocardii</taxon>
        <taxon>Amphioxiformes</taxon>
        <taxon>Branchiostomatidae</taxon>
        <taxon>Branchiostoma</taxon>
    </lineage>
</organism>
<dbReference type="KEGG" id="bbel:109481654"/>
<dbReference type="InterPro" id="IPR018378">
    <property type="entry name" value="C-type_lectin_CS"/>
</dbReference>
<feature type="compositionally biased region" description="Acidic residues" evidence="2">
    <location>
        <begin position="443"/>
        <end position="496"/>
    </location>
</feature>
<dbReference type="GeneID" id="109481654"/>
<dbReference type="Gene3D" id="2.60.120.260">
    <property type="entry name" value="Galactose-binding domain-like"/>
    <property type="match status" value="2"/>
</dbReference>
<dbReference type="PROSITE" id="PS50022">
    <property type="entry name" value="FA58C_3"/>
    <property type="match status" value="2"/>
</dbReference>
<keyword evidence="1" id="KW-1015">Disulfide bond</keyword>
<evidence type="ECO:0000259" key="3">
    <source>
        <dbReference type="PROSITE" id="PS50022"/>
    </source>
</evidence>
<reference evidence="6" key="1">
    <citation type="submission" date="2025-08" db="UniProtKB">
        <authorList>
            <consortium name="RefSeq"/>
        </authorList>
    </citation>
    <scope>IDENTIFICATION</scope>
    <source>
        <tissue evidence="6">Gonad</tissue>
    </source>
</reference>
<dbReference type="InterPro" id="IPR016187">
    <property type="entry name" value="CTDL_fold"/>
</dbReference>
<dbReference type="PANTHER" id="PTHR22801:SF63">
    <property type="entry name" value="C-TYPE LECTIN DOMAIN-CONTAINING PROTEIN"/>
    <property type="match status" value="1"/>
</dbReference>
<gene>
    <name evidence="6" type="primary">LOC109481654</name>
</gene>
<dbReference type="SUPFAM" id="SSF56436">
    <property type="entry name" value="C-type lectin-like"/>
    <property type="match status" value="1"/>
</dbReference>
<evidence type="ECO:0000313" key="5">
    <source>
        <dbReference type="Proteomes" id="UP000515135"/>
    </source>
</evidence>
<dbReference type="Pfam" id="PF00754">
    <property type="entry name" value="F5_F8_type_C"/>
    <property type="match status" value="2"/>
</dbReference>
<dbReference type="Pfam" id="PF00059">
    <property type="entry name" value="Lectin_C"/>
    <property type="match status" value="1"/>
</dbReference>
<protein>
    <submittedName>
        <fullName evidence="6">Uncharacterized protein LOC109481654</fullName>
    </submittedName>
</protein>
<feature type="domain" description="F5/8 type C" evidence="3">
    <location>
        <begin position="1"/>
        <end position="103"/>
    </location>
</feature>
<dbReference type="OrthoDB" id="441660at2759"/>